<dbReference type="GO" id="GO:0009279">
    <property type="term" value="C:cell outer membrane"/>
    <property type="evidence" value="ECO:0007669"/>
    <property type="project" value="UniProtKB-SubCell"/>
</dbReference>
<evidence type="ECO:0000256" key="1">
    <source>
        <dbReference type="ARBA" id="ARBA00004442"/>
    </source>
</evidence>
<evidence type="ECO:0000256" key="5">
    <source>
        <dbReference type="ARBA" id="ARBA00023237"/>
    </source>
</evidence>
<feature type="domain" description="SusD-like N-terminal" evidence="7">
    <location>
        <begin position="20"/>
        <end position="192"/>
    </location>
</feature>
<feature type="domain" description="RagB/SusD" evidence="6">
    <location>
        <begin position="315"/>
        <end position="489"/>
    </location>
</feature>
<evidence type="ECO:0000259" key="6">
    <source>
        <dbReference type="Pfam" id="PF07980"/>
    </source>
</evidence>
<evidence type="ECO:0000313" key="9">
    <source>
        <dbReference type="Proteomes" id="UP000032544"/>
    </source>
</evidence>
<gene>
    <name evidence="8" type="ORF">LH29_15030</name>
</gene>
<dbReference type="Proteomes" id="UP000032544">
    <property type="component" value="Unassembled WGS sequence"/>
</dbReference>
<evidence type="ECO:0000313" key="8">
    <source>
        <dbReference type="EMBL" id="KJF43519.1"/>
    </source>
</evidence>
<dbReference type="Pfam" id="PF14322">
    <property type="entry name" value="SusD-like_3"/>
    <property type="match status" value="1"/>
</dbReference>
<dbReference type="EMBL" id="JRHC01000003">
    <property type="protein sequence ID" value="KJF43519.1"/>
    <property type="molecule type" value="Genomic_DNA"/>
</dbReference>
<dbReference type="STRING" id="1544798.LH29_15030"/>
<reference evidence="8 9" key="1">
    <citation type="submission" date="2014-09" db="EMBL/GenBank/DDBJ databases">
        <title>Draft Genome Sequence of Draconibacterium sp. JN14CK-3.</title>
        <authorList>
            <person name="Dong C."/>
            <person name="Lai Q."/>
            <person name="Shao Z."/>
        </authorList>
    </citation>
    <scope>NUCLEOTIDE SEQUENCE [LARGE SCALE GENOMIC DNA]</scope>
    <source>
        <strain evidence="8 9">JN14CK-3</strain>
    </source>
</reference>
<dbReference type="CDD" id="cd08977">
    <property type="entry name" value="SusD"/>
    <property type="match status" value="1"/>
</dbReference>
<dbReference type="Pfam" id="PF07980">
    <property type="entry name" value="SusD_RagB"/>
    <property type="match status" value="1"/>
</dbReference>
<keyword evidence="9" id="KW-1185">Reference proteome</keyword>
<accession>A0A0D8J9U8</accession>
<dbReference type="Gene3D" id="1.25.40.390">
    <property type="match status" value="1"/>
</dbReference>
<protein>
    <recommendedName>
        <fullName evidence="10">RagB/SusD family nutrient uptake outer membrane protein</fullName>
    </recommendedName>
</protein>
<dbReference type="InterPro" id="IPR012944">
    <property type="entry name" value="SusD_RagB_dom"/>
</dbReference>
<dbReference type="AlphaFoldDB" id="A0A0D8J9U8"/>
<evidence type="ECO:0000256" key="2">
    <source>
        <dbReference type="ARBA" id="ARBA00006275"/>
    </source>
</evidence>
<dbReference type="InterPro" id="IPR033985">
    <property type="entry name" value="SusD-like_N"/>
</dbReference>
<dbReference type="PATRIC" id="fig|1544798.3.peg.3173"/>
<evidence type="ECO:0000259" key="7">
    <source>
        <dbReference type="Pfam" id="PF14322"/>
    </source>
</evidence>
<dbReference type="InterPro" id="IPR011990">
    <property type="entry name" value="TPR-like_helical_dom_sf"/>
</dbReference>
<dbReference type="SUPFAM" id="SSF48452">
    <property type="entry name" value="TPR-like"/>
    <property type="match status" value="1"/>
</dbReference>
<keyword evidence="5" id="KW-0998">Cell outer membrane</keyword>
<evidence type="ECO:0000256" key="4">
    <source>
        <dbReference type="ARBA" id="ARBA00023136"/>
    </source>
</evidence>
<sequence length="489" mass="55372">MNKLNILFAMVLVSLFGCDDFLDKAPEDTLSPAVYYNNINELKTGLAGCYKVLQDIYTHDGGMYEYIEMVSDDGKDRQMTDPYHIFKKTNSHSASAIWTDNYLMIYRVNTLLGVLSTFEPATDAETKEVNAMMGECYFLRGLAYMNLVRTYGDVPKVTEKFGSPSEAFGIGRSSVSEIYNDVIIPDFQNAVSMCYVKGASQLNGEEARANKGSALMGLAKAQMEMQDFGSAETTLKRLIIDKESGEYGLMPNLTDVFDDANKFNKESIFEVNFNVAAGQPSFYFRNMSNDISFIVGTTYTNIFMVSHDLLQEFTEYGEEDRLFHSVDSGYVEGATPEFQAFPKKMAPSRAERAAIKDVGSDYNFIVYRYADALLMYAECLMNNGKTGDAITYINMVRERSNMEPLADDFNLDIYWVLHERRMELAFECHRFWDIKRTGKAIEIISEALMTVTGEDYGVQDKPIEEYQLLFPIPTGEIEKDQTLPQNPGY</sequence>
<evidence type="ECO:0008006" key="10">
    <source>
        <dbReference type="Google" id="ProtNLM"/>
    </source>
</evidence>
<comment type="similarity">
    <text evidence="2">Belongs to the SusD family.</text>
</comment>
<evidence type="ECO:0000256" key="3">
    <source>
        <dbReference type="ARBA" id="ARBA00022729"/>
    </source>
</evidence>
<comment type="caution">
    <text evidence="8">The sequence shown here is derived from an EMBL/GenBank/DDBJ whole genome shotgun (WGS) entry which is preliminary data.</text>
</comment>
<keyword evidence="3" id="KW-0732">Signal</keyword>
<organism evidence="8 9">
    <name type="scientific">Draconibacterium sediminis</name>
    <dbReference type="NCBI Taxonomy" id="1544798"/>
    <lineage>
        <taxon>Bacteria</taxon>
        <taxon>Pseudomonadati</taxon>
        <taxon>Bacteroidota</taxon>
        <taxon>Bacteroidia</taxon>
        <taxon>Marinilabiliales</taxon>
        <taxon>Prolixibacteraceae</taxon>
        <taxon>Draconibacterium</taxon>
    </lineage>
</organism>
<dbReference type="PROSITE" id="PS51257">
    <property type="entry name" value="PROKAR_LIPOPROTEIN"/>
    <property type="match status" value="1"/>
</dbReference>
<proteinExistence type="inferred from homology"/>
<keyword evidence="4" id="KW-0472">Membrane</keyword>
<comment type="subcellular location">
    <subcellularLocation>
        <location evidence="1">Cell outer membrane</location>
    </subcellularLocation>
</comment>
<name>A0A0D8J9U8_9BACT</name>